<evidence type="ECO:0000313" key="1">
    <source>
        <dbReference type="EMBL" id="SIS12121.1"/>
    </source>
</evidence>
<evidence type="ECO:0008006" key="3">
    <source>
        <dbReference type="Google" id="ProtNLM"/>
    </source>
</evidence>
<proteinExistence type="predicted"/>
<dbReference type="GO" id="GO:0003676">
    <property type="term" value="F:nucleic acid binding"/>
    <property type="evidence" value="ECO:0007669"/>
    <property type="project" value="InterPro"/>
</dbReference>
<dbReference type="EMBL" id="FTNT01000008">
    <property type="protein sequence ID" value="SIS12121.1"/>
    <property type="molecule type" value="Genomic_DNA"/>
</dbReference>
<keyword evidence="2" id="KW-1185">Reference proteome</keyword>
<dbReference type="Proteomes" id="UP000186218">
    <property type="component" value="Unassembled WGS sequence"/>
</dbReference>
<dbReference type="RefSeq" id="WP_076480544.1">
    <property type="nucleotide sequence ID" value="NZ_FTNT01000008.1"/>
</dbReference>
<dbReference type="AlphaFoldDB" id="A0A1N7GHQ9"/>
<evidence type="ECO:0000313" key="2">
    <source>
        <dbReference type="Proteomes" id="UP000186218"/>
    </source>
</evidence>
<dbReference type="InterPro" id="IPR011856">
    <property type="entry name" value="tRNA_endonuc-like_dom_sf"/>
</dbReference>
<dbReference type="OrthoDB" id="1272564at2"/>
<protein>
    <recommendedName>
        <fullName evidence="3">VRR-NUC domain-containing protein</fullName>
    </recommendedName>
</protein>
<gene>
    <name evidence="1" type="ORF">SAMN05445060_2806</name>
</gene>
<dbReference type="Gene3D" id="3.40.1350.10">
    <property type="match status" value="1"/>
</dbReference>
<reference evidence="1 2" key="1">
    <citation type="submission" date="2017-01" db="EMBL/GenBank/DDBJ databases">
        <authorList>
            <person name="Mah S.A."/>
            <person name="Swanson W.J."/>
            <person name="Moy G.W."/>
            <person name="Vacquier V.D."/>
        </authorList>
    </citation>
    <scope>NUCLEOTIDE SEQUENCE [LARGE SCALE GENOMIC DNA]</scope>
    <source>
        <strain evidence="1 2">CPCC 203464</strain>
    </source>
</reference>
<dbReference type="STRING" id="1344003.SAMN05445060_2806"/>
<sequence length="141" mass="15848">MTKANVENGVYRLIALHLRRKYPDVMFHFDLSGVHNPSRYSRGLYAELNGTRGWPDLHIAARSHPLFGSFIGLYIEIKADGTTIRKRDGSLVADPHIREQAEVIKRLNATGHYAAFGVGYQSCKQLIDAYLTGSAKEIVEF</sequence>
<name>A0A1N7GHQ9_9NOCA</name>
<accession>A0A1N7GHQ9</accession>
<organism evidence="1 2">
    <name type="scientific">Williamsia sterculiae</name>
    <dbReference type="NCBI Taxonomy" id="1344003"/>
    <lineage>
        <taxon>Bacteria</taxon>
        <taxon>Bacillati</taxon>
        <taxon>Actinomycetota</taxon>
        <taxon>Actinomycetes</taxon>
        <taxon>Mycobacteriales</taxon>
        <taxon>Nocardiaceae</taxon>
        <taxon>Williamsia</taxon>
    </lineage>
</organism>